<sequence>MAPAGKLGCGPDTPAGAPAAARGLPTREDVGVEPSVVTQLVTAGATLGGVVLTLLANAFLERRRGRDAHRLEALRLGAEHTRWLRDERVRAYAELSLAAEEVLQSMRFELPRLLEAEDAGGRAGTEVRWGQLRTDLRKAYNRVQLLGAESAREAAVTLWRTARDNGNDFLRDIAAGADHAAALERLGEGRKQLGAASNRFLEACREDLQETVTPG</sequence>
<accession>A0A1Q8CGZ7</accession>
<dbReference type="OrthoDB" id="3620947at2"/>
<feature type="compositionally biased region" description="Low complexity" evidence="1">
    <location>
        <begin position="9"/>
        <end position="22"/>
    </location>
</feature>
<protein>
    <submittedName>
        <fullName evidence="3">Uncharacterized protein</fullName>
    </submittedName>
</protein>
<organism evidence="3 4">
    <name type="scientific">Actinophytocola xanthii</name>
    <dbReference type="NCBI Taxonomy" id="1912961"/>
    <lineage>
        <taxon>Bacteria</taxon>
        <taxon>Bacillati</taxon>
        <taxon>Actinomycetota</taxon>
        <taxon>Actinomycetes</taxon>
        <taxon>Pseudonocardiales</taxon>
        <taxon>Pseudonocardiaceae</taxon>
    </lineage>
</organism>
<comment type="caution">
    <text evidence="3">The sequence shown here is derived from an EMBL/GenBank/DDBJ whole genome shotgun (WGS) entry which is preliminary data.</text>
</comment>
<dbReference type="RefSeq" id="WP_075128489.1">
    <property type="nucleotide sequence ID" value="NZ_MSIE01000053.1"/>
</dbReference>
<keyword evidence="2" id="KW-0812">Transmembrane</keyword>
<gene>
    <name evidence="3" type="ORF">BU204_26605</name>
</gene>
<keyword evidence="4" id="KW-1185">Reference proteome</keyword>
<dbReference type="Proteomes" id="UP000185596">
    <property type="component" value="Unassembled WGS sequence"/>
</dbReference>
<evidence type="ECO:0000313" key="4">
    <source>
        <dbReference type="Proteomes" id="UP000185596"/>
    </source>
</evidence>
<evidence type="ECO:0000256" key="1">
    <source>
        <dbReference type="SAM" id="MobiDB-lite"/>
    </source>
</evidence>
<dbReference type="EMBL" id="MSIE01000053">
    <property type="protein sequence ID" value="OLF13613.1"/>
    <property type="molecule type" value="Genomic_DNA"/>
</dbReference>
<reference evidence="3 4" key="1">
    <citation type="submission" date="2016-12" db="EMBL/GenBank/DDBJ databases">
        <title>The draft genome sequence of Actinophytocola sp. 11-183.</title>
        <authorList>
            <person name="Wang W."/>
            <person name="Yuan L."/>
        </authorList>
    </citation>
    <scope>NUCLEOTIDE SEQUENCE [LARGE SCALE GENOMIC DNA]</scope>
    <source>
        <strain evidence="3 4">11-183</strain>
    </source>
</reference>
<evidence type="ECO:0000256" key="2">
    <source>
        <dbReference type="SAM" id="Phobius"/>
    </source>
</evidence>
<dbReference type="AlphaFoldDB" id="A0A1Q8CGZ7"/>
<proteinExistence type="predicted"/>
<keyword evidence="2" id="KW-1133">Transmembrane helix</keyword>
<feature type="region of interest" description="Disordered" evidence="1">
    <location>
        <begin position="1"/>
        <end position="22"/>
    </location>
</feature>
<evidence type="ECO:0000313" key="3">
    <source>
        <dbReference type="EMBL" id="OLF13613.1"/>
    </source>
</evidence>
<feature type="transmembrane region" description="Helical" evidence="2">
    <location>
        <begin position="36"/>
        <end position="60"/>
    </location>
</feature>
<keyword evidence="2" id="KW-0472">Membrane</keyword>
<name>A0A1Q8CGZ7_9PSEU</name>